<dbReference type="EMBL" id="JAVDQK010000004">
    <property type="protein sequence ID" value="MDR6218515.1"/>
    <property type="molecule type" value="Genomic_DNA"/>
</dbReference>
<evidence type="ECO:0000256" key="1">
    <source>
        <dbReference type="SAM" id="Phobius"/>
    </source>
</evidence>
<sequence>MRHRTYVLERQITFFGYDVIDLAVTTISMILFYQLVMSPLPLNALLEVLPSFGFAWLTLTGITKFRELAPPNLMVHTMAWLRSGDHLAVGPDTQNIPLVVPTSTKTAQRK</sequence>
<organism evidence="2 3">
    <name type="scientific">Deinococcus soli</name>
    <name type="common">ex Cha et al. 2016</name>
    <dbReference type="NCBI Taxonomy" id="1309411"/>
    <lineage>
        <taxon>Bacteria</taxon>
        <taxon>Thermotogati</taxon>
        <taxon>Deinococcota</taxon>
        <taxon>Deinococci</taxon>
        <taxon>Deinococcales</taxon>
        <taxon>Deinococcaceae</taxon>
        <taxon>Deinococcus</taxon>
    </lineage>
</organism>
<keyword evidence="1" id="KW-1133">Transmembrane helix</keyword>
<name>A0AAE3XE93_9DEIO</name>
<keyword evidence="1" id="KW-0472">Membrane</keyword>
<feature type="transmembrane region" description="Helical" evidence="1">
    <location>
        <begin position="42"/>
        <end position="62"/>
    </location>
</feature>
<accession>A0AAE3XE93</accession>
<dbReference type="Proteomes" id="UP001185331">
    <property type="component" value="Unassembled WGS sequence"/>
</dbReference>
<dbReference type="AlphaFoldDB" id="A0AAE3XE93"/>
<evidence type="ECO:0000313" key="2">
    <source>
        <dbReference type="EMBL" id="MDR6218515.1"/>
    </source>
</evidence>
<keyword evidence="1" id="KW-0812">Transmembrane</keyword>
<proteinExistence type="predicted"/>
<comment type="caution">
    <text evidence="2">The sequence shown here is derived from an EMBL/GenBank/DDBJ whole genome shotgun (WGS) entry which is preliminary data.</text>
</comment>
<gene>
    <name evidence="2" type="ORF">J2Y00_002078</name>
</gene>
<reference evidence="2" key="1">
    <citation type="submission" date="2023-07" db="EMBL/GenBank/DDBJ databases">
        <title>Sorghum-associated microbial communities from plants grown in Nebraska, USA.</title>
        <authorList>
            <person name="Schachtman D."/>
        </authorList>
    </citation>
    <scope>NUCLEOTIDE SEQUENCE</scope>
    <source>
        <strain evidence="2">BE330</strain>
    </source>
</reference>
<protein>
    <submittedName>
        <fullName evidence="2">Uncharacterized protein</fullName>
    </submittedName>
</protein>
<evidence type="ECO:0000313" key="3">
    <source>
        <dbReference type="Proteomes" id="UP001185331"/>
    </source>
</evidence>
<dbReference type="RefSeq" id="WP_309855073.1">
    <property type="nucleotide sequence ID" value="NZ_JAVDQJ010000005.1"/>
</dbReference>
<feature type="transmembrane region" description="Helical" evidence="1">
    <location>
        <begin position="12"/>
        <end position="36"/>
    </location>
</feature>